<accession>A0ABV6VGK1</accession>
<feature type="domain" description="Aminotransferase class I/classII large" evidence="7">
    <location>
        <begin position="34"/>
        <end position="394"/>
    </location>
</feature>
<dbReference type="PANTHER" id="PTHR43488:SF2">
    <property type="entry name" value="GLUTAMATE-PYRUVATE AMINOTRANSFERASE ALAA"/>
    <property type="match status" value="1"/>
</dbReference>
<dbReference type="EMBL" id="JBHEZY010000007">
    <property type="protein sequence ID" value="MFC1432740.1"/>
    <property type="molecule type" value="Genomic_DNA"/>
</dbReference>
<keyword evidence="5" id="KW-0663">Pyridoxal phosphate</keyword>
<dbReference type="Gene3D" id="3.40.640.10">
    <property type="entry name" value="Type I PLP-dependent aspartate aminotransferase-like (Major domain)"/>
    <property type="match status" value="1"/>
</dbReference>
<evidence type="ECO:0000256" key="2">
    <source>
        <dbReference type="ARBA" id="ARBA00007441"/>
    </source>
</evidence>
<comment type="cofactor">
    <cofactor evidence="1">
        <name>pyridoxal 5'-phosphate</name>
        <dbReference type="ChEBI" id="CHEBI:597326"/>
    </cofactor>
</comment>
<dbReference type="Proteomes" id="UP001592530">
    <property type="component" value="Unassembled WGS sequence"/>
</dbReference>
<dbReference type="EC" id="2.6.1.2" evidence="6"/>
<evidence type="ECO:0000313" key="10">
    <source>
        <dbReference type="Proteomes" id="UP001592530"/>
    </source>
</evidence>
<evidence type="ECO:0000259" key="7">
    <source>
        <dbReference type="Pfam" id="PF00155"/>
    </source>
</evidence>
<gene>
    <name evidence="9" type="ORF">ACEZDB_19035</name>
    <name evidence="8" type="ORF">ACEZDG_26635</name>
</gene>
<dbReference type="Gene3D" id="3.90.1150.10">
    <property type="entry name" value="Aspartate Aminotransferase, domain 1"/>
    <property type="match status" value="1"/>
</dbReference>
<dbReference type="Proteomes" id="UP001592582">
    <property type="component" value="Unassembled WGS sequence"/>
</dbReference>
<dbReference type="InterPro" id="IPR015422">
    <property type="entry name" value="PyrdxlP-dep_Trfase_small"/>
</dbReference>
<dbReference type="InterPro" id="IPR004839">
    <property type="entry name" value="Aminotransferase_I/II_large"/>
</dbReference>
<comment type="caution">
    <text evidence="8">The sequence shown here is derived from an EMBL/GenBank/DDBJ whole genome shotgun (WGS) entry which is preliminary data.</text>
</comment>
<keyword evidence="3 8" id="KW-0032">Aminotransferase</keyword>
<keyword evidence="4 8" id="KW-0808">Transferase</keyword>
<dbReference type="InterPro" id="IPR015421">
    <property type="entry name" value="PyrdxlP-dep_Trfase_major"/>
</dbReference>
<dbReference type="RefSeq" id="WP_380513926.1">
    <property type="nucleotide sequence ID" value="NZ_JBHEZX010000013.1"/>
</dbReference>
<dbReference type="GO" id="GO:0008483">
    <property type="term" value="F:transaminase activity"/>
    <property type="evidence" value="ECO:0007669"/>
    <property type="project" value="UniProtKB-KW"/>
</dbReference>
<proteinExistence type="inferred from homology"/>
<keyword evidence="8" id="KW-0560">Oxidoreductase</keyword>
<evidence type="ECO:0000256" key="4">
    <source>
        <dbReference type="ARBA" id="ARBA00022679"/>
    </source>
</evidence>
<evidence type="ECO:0000256" key="1">
    <source>
        <dbReference type="ARBA" id="ARBA00001933"/>
    </source>
</evidence>
<sequence>MQVIQSSKLANVCYDIRGPILDEAMRLEEQGHRILKLNTGNPAPFGFEAPPEILQDILRNLSTAHGYGDSKGLLAARRAVVMHYEDRGFEELTVDDVYIGNGVSELIQMSMQALLDDGDEVLVPAPDYPLWTASVSLAGGTAVHYRCDEQADWYPDLADIEAKVTDRTRGIVVINPNNPTGAVYDDELLRGLTDIARRHNLIVYSDEIYDKILYDDATHTPTALFAPDLLCLTFNGLSKAYRVAGFRSGWMTISGPKEHARSYIEGLSILANMRLCANMPAQHAIAAALGGRQSIKDLILPGGRLLEQRDAAWKLLNDIPGVSCVKPKGALYAFPRLDPKVHKIKDDAQLVLDLLKQQHIFVVQGTGFNWPDPDHFRLVTLPRAEELTDAVTRIGTFLDGYKQP</sequence>
<dbReference type="PANTHER" id="PTHR43488">
    <property type="entry name" value="GLUTAMATE-PYRUVATE AMINOTRANSFERASE ALAA"/>
    <property type="match status" value="1"/>
</dbReference>
<evidence type="ECO:0000313" key="8">
    <source>
        <dbReference type="EMBL" id="MFC1412850.1"/>
    </source>
</evidence>
<keyword evidence="11" id="KW-1185">Reference proteome</keyword>
<dbReference type="SUPFAM" id="SSF53383">
    <property type="entry name" value="PLP-dependent transferases"/>
    <property type="match status" value="1"/>
</dbReference>
<name>A0ABV6VGK1_9ACTN</name>
<comment type="similarity">
    <text evidence="2">Belongs to the class-I pyridoxal-phosphate-dependent aminotransferase family.</text>
</comment>
<dbReference type="CDD" id="cd00609">
    <property type="entry name" value="AAT_like"/>
    <property type="match status" value="1"/>
</dbReference>
<dbReference type="InterPro" id="IPR051926">
    <property type="entry name" value="Ala_Aminotransferase"/>
</dbReference>
<evidence type="ECO:0000313" key="11">
    <source>
        <dbReference type="Proteomes" id="UP001592582"/>
    </source>
</evidence>
<evidence type="ECO:0000313" key="9">
    <source>
        <dbReference type="EMBL" id="MFC1432740.1"/>
    </source>
</evidence>
<dbReference type="InterPro" id="IPR015424">
    <property type="entry name" value="PyrdxlP-dep_Trfase"/>
</dbReference>
<evidence type="ECO:0000256" key="6">
    <source>
        <dbReference type="ARBA" id="ARBA00026106"/>
    </source>
</evidence>
<reference evidence="10 11" key="1">
    <citation type="submission" date="2024-09" db="EMBL/GenBank/DDBJ databases">
        <authorList>
            <person name="Lee S.D."/>
        </authorList>
    </citation>
    <scope>NUCLEOTIDE SEQUENCE [LARGE SCALE GENOMIC DNA]</scope>
    <source>
        <strain evidence="8 11">N1-1</strain>
        <strain evidence="9 10">N1-3</strain>
    </source>
</reference>
<dbReference type="GO" id="GO:0016491">
    <property type="term" value="F:oxidoreductase activity"/>
    <property type="evidence" value="ECO:0007669"/>
    <property type="project" value="UniProtKB-KW"/>
</dbReference>
<dbReference type="EMBL" id="JBHEZX010000013">
    <property type="protein sequence ID" value="MFC1412850.1"/>
    <property type="molecule type" value="Genomic_DNA"/>
</dbReference>
<dbReference type="Pfam" id="PF00155">
    <property type="entry name" value="Aminotran_1_2"/>
    <property type="match status" value="1"/>
</dbReference>
<protein>
    <recommendedName>
        <fullName evidence="6">alanine transaminase</fullName>
        <ecNumber evidence="6">2.6.1.2</ecNumber>
    </recommendedName>
</protein>
<evidence type="ECO:0000256" key="5">
    <source>
        <dbReference type="ARBA" id="ARBA00022898"/>
    </source>
</evidence>
<organism evidence="8 11">
    <name type="scientific">Streptacidiphilus alkalitolerans</name>
    <dbReference type="NCBI Taxonomy" id="3342712"/>
    <lineage>
        <taxon>Bacteria</taxon>
        <taxon>Bacillati</taxon>
        <taxon>Actinomycetota</taxon>
        <taxon>Actinomycetes</taxon>
        <taxon>Kitasatosporales</taxon>
        <taxon>Streptomycetaceae</taxon>
        <taxon>Streptacidiphilus</taxon>
    </lineage>
</organism>
<evidence type="ECO:0000256" key="3">
    <source>
        <dbReference type="ARBA" id="ARBA00022576"/>
    </source>
</evidence>